<evidence type="ECO:0000256" key="7">
    <source>
        <dbReference type="ARBA" id="ARBA00022840"/>
    </source>
</evidence>
<protein>
    <recommendedName>
        <fullName evidence="2">histidine kinase</fullName>
        <ecNumber evidence="2">2.7.13.3</ecNumber>
    </recommendedName>
</protein>
<dbReference type="PANTHER" id="PTHR41523">
    <property type="entry name" value="TWO-COMPONENT SYSTEM SENSOR PROTEIN"/>
    <property type="match status" value="1"/>
</dbReference>
<evidence type="ECO:0000313" key="10">
    <source>
        <dbReference type="Proteomes" id="UP001595973"/>
    </source>
</evidence>
<feature type="domain" description="Signal transduction histidine kinase HWE region" evidence="8">
    <location>
        <begin position="144"/>
        <end position="224"/>
    </location>
</feature>
<dbReference type="SMART" id="SM00911">
    <property type="entry name" value="HWE_HK"/>
    <property type="match status" value="1"/>
</dbReference>
<dbReference type="RefSeq" id="WP_380721526.1">
    <property type="nucleotide sequence ID" value="NZ_JBHSGI010000033.1"/>
</dbReference>
<dbReference type="Pfam" id="PF13188">
    <property type="entry name" value="PAS_8"/>
    <property type="match status" value="1"/>
</dbReference>
<evidence type="ECO:0000256" key="1">
    <source>
        <dbReference type="ARBA" id="ARBA00000085"/>
    </source>
</evidence>
<dbReference type="SUPFAM" id="SSF55785">
    <property type="entry name" value="PYP-like sensor domain (PAS domain)"/>
    <property type="match status" value="1"/>
</dbReference>
<dbReference type="Gene3D" id="3.30.450.20">
    <property type="entry name" value="PAS domain"/>
    <property type="match status" value="1"/>
</dbReference>
<dbReference type="GO" id="GO:0016301">
    <property type="term" value="F:kinase activity"/>
    <property type="evidence" value="ECO:0007669"/>
    <property type="project" value="UniProtKB-KW"/>
</dbReference>
<keyword evidence="3" id="KW-0597">Phosphoprotein</keyword>
<sequence>MTSHIRNDPQAANHGIRYRQLFNAIDQGFCVIEMVFDPKGIPVDYRFVEVNAAFEQQTGLKDATTKTMREHHPTHEDHWFRTYGDVAKTGQSIRFEAAAAALGEEYEVFAFPFDDPCLYRVGVLFNSITERKRTERLQSILVKELNHRVKNVLTLVQSLARQSLRGAAQPLRDSFIGRLSALGRAHGLLLDAQWQGTSLTSLVQAAAAPYDEDGKRRIWIKGPDLALNPKEVQSMIRVLHELSTNAAKYGALSSPAGQVAVAWTLEGDDTKRLVLTWTETNGPPVTAPSDTGFGTQLLTHVLAGSLGGIIDLDYRPEGLIARIDLPADQILATGS</sequence>
<dbReference type="InterPro" id="IPR000014">
    <property type="entry name" value="PAS"/>
</dbReference>
<keyword evidence="4" id="KW-0808">Transferase</keyword>
<dbReference type="InterPro" id="IPR036890">
    <property type="entry name" value="HATPase_C_sf"/>
</dbReference>
<comment type="caution">
    <text evidence="9">The sequence shown here is derived from an EMBL/GenBank/DDBJ whole genome shotgun (WGS) entry which is preliminary data.</text>
</comment>
<dbReference type="PANTHER" id="PTHR41523:SF7">
    <property type="entry name" value="HISTIDINE KINASE"/>
    <property type="match status" value="1"/>
</dbReference>
<evidence type="ECO:0000256" key="5">
    <source>
        <dbReference type="ARBA" id="ARBA00022741"/>
    </source>
</evidence>
<dbReference type="EC" id="2.7.13.3" evidence="2"/>
<evidence type="ECO:0000256" key="6">
    <source>
        <dbReference type="ARBA" id="ARBA00022777"/>
    </source>
</evidence>
<dbReference type="Proteomes" id="UP001595973">
    <property type="component" value="Unassembled WGS sequence"/>
</dbReference>
<keyword evidence="7" id="KW-0067">ATP-binding</keyword>
<organism evidence="9 10">
    <name type="scientific">Seohaeicola nanhaiensis</name>
    <dbReference type="NCBI Taxonomy" id="1387282"/>
    <lineage>
        <taxon>Bacteria</taxon>
        <taxon>Pseudomonadati</taxon>
        <taxon>Pseudomonadota</taxon>
        <taxon>Alphaproteobacteria</taxon>
        <taxon>Rhodobacterales</taxon>
        <taxon>Roseobacteraceae</taxon>
        <taxon>Seohaeicola</taxon>
    </lineage>
</organism>
<name>A0ABV9KM60_9RHOB</name>
<reference evidence="10" key="1">
    <citation type="journal article" date="2019" name="Int. J. Syst. Evol. Microbiol.">
        <title>The Global Catalogue of Microorganisms (GCM) 10K type strain sequencing project: providing services to taxonomists for standard genome sequencing and annotation.</title>
        <authorList>
            <consortium name="The Broad Institute Genomics Platform"/>
            <consortium name="The Broad Institute Genome Sequencing Center for Infectious Disease"/>
            <person name="Wu L."/>
            <person name="Ma J."/>
        </authorList>
    </citation>
    <scope>NUCLEOTIDE SEQUENCE [LARGE SCALE GENOMIC DNA]</scope>
    <source>
        <strain evidence="10">CGMCC 4.7283</strain>
    </source>
</reference>
<keyword evidence="6 9" id="KW-0418">Kinase</keyword>
<proteinExistence type="predicted"/>
<dbReference type="InterPro" id="IPR011102">
    <property type="entry name" value="Sig_transdc_His_kinase_HWE"/>
</dbReference>
<keyword evidence="10" id="KW-1185">Reference proteome</keyword>
<evidence type="ECO:0000256" key="3">
    <source>
        <dbReference type="ARBA" id="ARBA00022553"/>
    </source>
</evidence>
<dbReference type="EMBL" id="JBHSGI010000033">
    <property type="protein sequence ID" value="MFC4671245.1"/>
    <property type="molecule type" value="Genomic_DNA"/>
</dbReference>
<dbReference type="InterPro" id="IPR035965">
    <property type="entry name" value="PAS-like_dom_sf"/>
</dbReference>
<dbReference type="Pfam" id="PF07536">
    <property type="entry name" value="HWE_HK"/>
    <property type="match status" value="1"/>
</dbReference>
<keyword evidence="5" id="KW-0547">Nucleotide-binding</keyword>
<evidence type="ECO:0000313" key="9">
    <source>
        <dbReference type="EMBL" id="MFC4671245.1"/>
    </source>
</evidence>
<evidence type="ECO:0000259" key="8">
    <source>
        <dbReference type="SMART" id="SM00911"/>
    </source>
</evidence>
<dbReference type="Gene3D" id="3.30.565.10">
    <property type="entry name" value="Histidine kinase-like ATPase, C-terminal domain"/>
    <property type="match status" value="1"/>
</dbReference>
<comment type="catalytic activity">
    <reaction evidence="1">
        <text>ATP + protein L-histidine = ADP + protein N-phospho-L-histidine.</text>
        <dbReference type="EC" id="2.7.13.3"/>
    </reaction>
</comment>
<evidence type="ECO:0000256" key="4">
    <source>
        <dbReference type="ARBA" id="ARBA00022679"/>
    </source>
</evidence>
<gene>
    <name evidence="9" type="ORF">ACFO5X_22025</name>
</gene>
<evidence type="ECO:0000256" key="2">
    <source>
        <dbReference type="ARBA" id="ARBA00012438"/>
    </source>
</evidence>
<dbReference type="SUPFAM" id="SSF55874">
    <property type="entry name" value="ATPase domain of HSP90 chaperone/DNA topoisomerase II/histidine kinase"/>
    <property type="match status" value="1"/>
</dbReference>
<accession>A0ABV9KM60</accession>